<dbReference type="EMBL" id="BGPR01050630">
    <property type="protein sequence ID" value="GBO27611.1"/>
    <property type="molecule type" value="Genomic_DNA"/>
</dbReference>
<proteinExistence type="predicted"/>
<keyword evidence="2" id="KW-1185">Reference proteome</keyword>
<evidence type="ECO:0000313" key="1">
    <source>
        <dbReference type="EMBL" id="GBO27611.1"/>
    </source>
</evidence>
<comment type="caution">
    <text evidence="1">The sequence shown here is derived from an EMBL/GenBank/DDBJ whole genome shotgun (WGS) entry which is preliminary data.</text>
</comment>
<organism evidence="1 2">
    <name type="scientific">Araneus ventricosus</name>
    <name type="common">Orbweaver spider</name>
    <name type="synonym">Epeira ventricosa</name>
    <dbReference type="NCBI Taxonomy" id="182803"/>
    <lineage>
        <taxon>Eukaryota</taxon>
        <taxon>Metazoa</taxon>
        <taxon>Ecdysozoa</taxon>
        <taxon>Arthropoda</taxon>
        <taxon>Chelicerata</taxon>
        <taxon>Arachnida</taxon>
        <taxon>Araneae</taxon>
        <taxon>Araneomorphae</taxon>
        <taxon>Entelegynae</taxon>
        <taxon>Araneoidea</taxon>
        <taxon>Araneidae</taxon>
        <taxon>Araneus</taxon>
    </lineage>
</organism>
<sequence>MDLRIRLVRNGAEFATRKSLRLHPLWQKCSSTCQELCPCLGPRLIQEPTKMELPPLAEWFCPQQVSFQLFQSWFFELVCHLVENLHQVFQDFTLSVVVLKHSHHLSESSENDLKRFISSFSI</sequence>
<name>A0A4Y2VSE7_ARAVE</name>
<reference evidence="1 2" key="1">
    <citation type="journal article" date="2019" name="Sci. Rep.">
        <title>Orb-weaving spider Araneus ventricosus genome elucidates the spidroin gene catalogue.</title>
        <authorList>
            <person name="Kono N."/>
            <person name="Nakamura H."/>
            <person name="Ohtoshi R."/>
            <person name="Moran D.A.P."/>
            <person name="Shinohara A."/>
            <person name="Yoshida Y."/>
            <person name="Fujiwara M."/>
            <person name="Mori M."/>
            <person name="Tomita M."/>
            <person name="Arakawa K."/>
        </authorList>
    </citation>
    <scope>NUCLEOTIDE SEQUENCE [LARGE SCALE GENOMIC DNA]</scope>
</reference>
<accession>A0A4Y2VSE7</accession>
<evidence type="ECO:0000313" key="2">
    <source>
        <dbReference type="Proteomes" id="UP000499080"/>
    </source>
</evidence>
<dbReference type="AlphaFoldDB" id="A0A4Y2VSE7"/>
<protein>
    <submittedName>
        <fullName evidence="1">Uncharacterized protein</fullName>
    </submittedName>
</protein>
<dbReference type="Proteomes" id="UP000499080">
    <property type="component" value="Unassembled WGS sequence"/>
</dbReference>
<gene>
    <name evidence="1" type="ORF">AVEN_39448_1</name>
</gene>